<dbReference type="EMBL" id="JALKII010000001">
    <property type="protein sequence ID" value="MCK0536349.1"/>
    <property type="molecule type" value="Genomic_DNA"/>
</dbReference>
<dbReference type="Pfam" id="PF01168">
    <property type="entry name" value="Ala_racemase_N"/>
    <property type="match status" value="1"/>
</dbReference>
<evidence type="ECO:0000313" key="3">
    <source>
        <dbReference type="Proteomes" id="UP001165524"/>
    </source>
</evidence>
<proteinExistence type="predicted"/>
<reference evidence="2" key="1">
    <citation type="submission" date="2022-04" db="EMBL/GenBank/DDBJ databases">
        <title>Alcanivorax sp. CY1518 draft genome sequence.</title>
        <authorList>
            <person name="Zhao G."/>
            <person name="An M."/>
        </authorList>
    </citation>
    <scope>NUCLEOTIDE SEQUENCE</scope>
    <source>
        <strain evidence="2">CY1518</strain>
    </source>
</reference>
<accession>A0ABT0E3G4</accession>
<keyword evidence="3" id="KW-1185">Reference proteome</keyword>
<name>A0ABT0E3G4_9GAMM</name>
<gene>
    <name evidence="2" type="ORF">MU846_01345</name>
</gene>
<comment type="caution">
    <text evidence="2">The sequence shown here is derived from an EMBL/GenBank/DDBJ whole genome shotgun (WGS) entry which is preliminary data.</text>
</comment>
<dbReference type="CDD" id="cd06813">
    <property type="entry name" value="PLPDE_III_DSD_D-TA_like_2"/>
    <property type="match status" value="1"/>
</dbReference>
<dbReference type="InterPro" id="IPR029066">
    <property type="entry name" value="PLP-binding_barrel"/>
</dbReference>
<protein>
    <submittedName>
        <fullName evidence="2">Amino acid deaminase/aldolase</fullName>
    </submittedName>
</protein>
<dbReference type="SUPFAM" id="SSF51419">
    <property type="entry name" value="PLP-binding barrel"/>
    <property type="match status" value="1"/>
</dbReference>
<evidence type="ECO:0000259" key="1">
    <source>
        <dbReference type="Pfam" id="PF01168"/>
    </source>
</evidence>
<dbReference type="RefSeq" id="WP_246947469.1">
    <property type="nucleotide sequence ID" value="NZ_JALKII010000001.1"/>
</dbReference>
<dbReference type="Gene3D" id="3.20.20.10">
    <property type="entry name" value="Alanine racemase"/>
    <property type="match status" value="1"/>
</dbReference>
<dbReference type="Proteomes" id="UP001165524">
    <property type="component" value="Unassembled WGS sequence"/>
</dbReference>
<evidence type="ECO:0000313" key="2">
    <source>
        <dbReference type="EMBL" id="MCK0536349.1"/>
    </source>
</evidence>
<organism evidence="2 3">
    <name type="scientific">Alcanivorax quisquiliarum</name>
    <dbReference type="NCBI Taxonomy" id="2933565"/>
    <lineage>
        <taxon>Bacteria</taxon>
        <taxon>Pseudomonadati</taxon>
        <taxon>Pseudomonadota</taxon>
        <taxon>Gammaproteobacteria</taxon>
        <taxon>Oceanospirillales</taxon>
        <taxon>Alcanivoracaceae</taxon>
        <taxon>Alcanivorax</taxon>
    </lineage>
</organism>
<dbReference type="PANTHER" id="PTHR28004:SF2">
    <property type="entry name" value="D-SERINE DEHYDRATASE"/>
    <property type="match status" value="1"/>
</dbReference>
<sequence length="394" mass="42645">MSQRYAQYQSALRQQTLPAVLVDMELFEANLRALLARSGELPLRLATKSVRCVALLREALAFDARCQGLLCFHASEAARLASLGFDDLVVAYPTVQRQPLREVCEQLRQGRRITLMVDDAAQVAHIAAVAQEEQVRIPLCLDVDMSWRLPGLNFGVFRSPVWSVEVALSCFAAIRAQRGVVLEGVMGYEAQIAGLGDATPGQRLRSALIRRLKAGSIPRLQALRSEVVAALRDAGAELRFVNGGGTGSLESTSADASVTEVTAGSGLYAPVLFDHYQAFRHQPAMVFALEVVRRPQPGIATCLGGGYIASGPAGEDRWPTPVWPAGLSLLANEGAGEVQTPVTGPVLPEIGEPVLFRHAKAGELCERFEHLLLWRAGAVQSSTPTYRGEGWHFI</sequence>
<feature type="domain" description="Alanine racemase N-terminal" evidence="1">
    <location>
        <begin position="22"/>
        <end position="268"/>
    </location>
</feature>
<dbReference type="InterPro" id="IPR001608">
    <property type="entry name" value="Ala_racemase_N"/>
</dbReference>
<dbReference type="InterPro" id="IPR051466">
    <property type="entry name" value="D-amino_acid_metab_enzyme"/>
</dbReference>
<dbReference type="PANTHER" id="PTHR28004">
    <property type="entry name" value="ZGC:162816-RELATED"/>
    <property type="match status" value="1"/>
</dbReference>